<dbReference type="PATRIC" id="fig|997296.3.peg.2004"/>
<gene>
    <name evidence="3" type="ORF">PB1_09437</name>
</gene>
<feature type="domain" description="YvlB/LiaX N-terminal" evidence="2">
    <location>
        <begin position="3"/>
        <end position="33"/>
    </location>
</feature>
<dbReference type="eggNOG" id="COG3595">
    <property type="taxonomic scope" value="Bacteria"/>
</dbReference>
<dbReference type="RefSeq" id="WP_003352044.1">
    <property type="nucleotide sequence ID" value="NZ_AFEU01000002.1"/>
</dbReference>
<sequence length="367" mass="41402">MKEERERILKMVQEGKLSVNEALTLLEELDKSSKTMEQKQEEIIHELSAAVNYEEAKKEDFVHHKFQSVKDKIFDFVDSALKKIKDFDLDLNFGQSVEVSHIFHHGEAIVKEIDVDVANGSVKLVPWDQRDVRIECHAKIYRVHSQEEARQSFLKEVVFAIEGGKMRFSTQQKWMKVDAKIYVPQEDYDYVRVRMFNGPIEGKNLKVNNLKIKAANGKINLDAIISGKTEVETANGHIHLSNSTADELELESINGAIKLDGDFIKADVQTFNGDVHCSLKSRTESIAAKATTGGIDIFLPESVSAEGELKTNLGGFSVELEGIQIVEEKTEIIQKMLRFKPVNDEKKVVKVFADSKTGSIHIKNRGS</sequence>
<feature type="domain" description="DUF4097" evidence="1">
    <location>
        <begin position="110"/>
        <end position="324"/>
    </location>
</feature>
<protein>
    <submittedName>
        <fullName evidence="3">Uncharacterized protein</fullName>
    </submittedName>
</protein>
<dbReference type="Pfam" id="PF13349">
    <property type="entry name" value="DUF4097"/>
    <property type="match status" value="1"/>
</dbReference>
<dbReference type="InterPro" id="IPR025164">
    <property type="entry name" value="Toastrack_DUF4097"/>
</dbReference>
<evidence type="ECO:0000259" key="1">
    <source>
        <dbReference type="Pfam" id="PF13349"/>
    </source>
</evidence>
<dbReference type="AlphaFoldDB" id="I3E252"/>
<evidence type="ECO:0000313" key="3">
    <source>
        <dbReference type="EMBL" id="EIJ80573.1"/>
    </source>
</evidence>
<reference evidence="3 4" key="1">
    <citation type="journal article" date="2012" name="Appl. Environ. Microbiol.">
        <title>Genome Sequence of Thermotolerant Bacillus methanolicus: Features and Regulation Related to Methylotrophy and Production of L-Lysine and L-Glutamate from Methanol.</title>
        <authorList>
            <person name="Heggeset T.M."/>
            <person name="Krog A."/>
            <person name="Balzer S."/>
            <person name="Wentzel A."/>
            <person name="Ellingsen T.E."/>
            <person name="Brautaset T."/>
        </authorList>
    </citation>
    <scope>NUCLEOTIDE SEQUENCE [LARGE SCALE GENOMIC DNA]</scope>
    <source>
        <strain evidence="3 4">PB1</strain>
    </source>
</reference>
<keyword evidence="4" id="KW-1185">Reference proteome</keyword>
<proteinExistence type="predicted"/>
<dbReference type="EMBL" id="AFEU01000002">
    <property type="protein sequence ID" value="EIJ80573.1"/>
    <property type="molecule type" value="Genomic_DNA"/>
</dbReference>
<dbReference type="InterPro" id="IPR016599">
    <property type="entry name" value="UCP012569"/>
</dbReference>
<dbReference type="STRING" id="997296.PB1_09437"/>
<evidence type="ECO:0000313" key="4">
    <source>
        <dbReference type="Proteomes" id="UP000010523"/>
    </source>
</evidence>
<dbReference type="Pfam" id="PF22746">
    <property type="entry name" value="SHOCT-like_DUF2089-C"/>
    <property type="match status" value="1"/>
</dbReference>
<organism evidence="3 4">
    <name type="scientific">Bacillus methanolicus PB1</name>
    <dbReference type="NCBI Taxonomy" id="997296"/>
    <lineage>
        <taxon>Bacteria</taxon>
        <taxon>Bacillati</taxon>
        <taxon>Bacillota</taxon>
        <taxon>Bacilli</taxon>
        <taxon>Bacillales</taxon>
        <taxon>Bacillaceae</taxon>
        <taxon>Bacillus</taxon>
    </lineage>
</organism>
<comment type="caution">
    <text evidence="3">The sequence shown here is derived from an EMBL/GenBank/DDBJ whole genome shotgun (WGS) entry which is preliminary data.</text>
</comment>
<dbReference type="OrthoDB" id="2240743at2"/>
<name>I3E252_BACMT</name>
<dbReference type="InterPro" id="IPR053959">
    <property type="entry name" value="YvlB/LiaX_N"/>
</dbReference>
<dbReference type="Proteomes" id="UP000010523">
    <property type="component" value="Unassembled WGS sequence"/>
</dbReference>
<evidence type="ECO:0000259" key="2">
    <source>
        <dbReference type="Pfam" id="PF22746"/>
    </source>
</evidence>
<accession>I3E252</accession>
<dbReference type="PIRSF" id="PIRSF012569">
    <property type="entry name" value="UCP012569"/>
    <property type="match status" value="1"/>
</dbReference>